<reference evidence="2" key="1">
    <citation type="journal article" date="2014" name="Int. J. Syst. Evol. Microbiol.">
        <title>Complete genome sequence of Corynebacterium casei LMG S-19264T (=DSM 44701T), isolated from a smear-ripened cheese.</title>
        <authorList>
            <consortium name="US DOE Joint Genome Institute (JGI-PGF)"/>
            <person name="Walter F."/>
            <person name="Albersmeier A."/>
            <person name="Kalinowski J."/>
            <person name="Ruckert C."/>
        </authorList>
    </citation>
    <scope>NUCLEOTIDE SEQUENCE</scope>
    <source>
        <strain evidence="2">KCTC 42731</strain>
    </source>
</reference>
<dbReference type="RefSeq" id="WP_189773296.1">
    <property type="nucleotide sequence ID" value="NZ_BNCK01000009.1"/>
</dbReference>
<gene>
    <name evidence="2" type="ORF">GCM10017161_34700</name>
</gene>
<reference evidence="2" key="2">
    <citation type="submission" date="2020-09" db="EMBL/GenBank/DDBJ databases">
        <authorList>
            <person name="Sun Q."/>
            <person name="Kim S."/>
        </authorList>
    </citation>
    <scope>NUCLEOTIDE SEQUENCE</scope>
    <source>
        <strain evidence="2">KCTC 42731</strain>
    </source>
</reference>
<keyword evidence="1" id="KW-0472">Membrane</keyword>
<dbReference type="Proteomes" id="UP000623842">
    <property type="component" value="Unassembled WGS sequence"/>
</dbReference>
<proteinExistence type="predicted"/>
<comment type="caution">
    <text evidence="2">The sequence shown here is derived from an EMBL/GenBank/DDBJ whole genome shotgun (WGS) entry which is preliminary data.</text>
</comment>
<name>A0A919BPM4_9GAMM</name>
<organism evidence="2 3">
    <name type="scientific">Thalassotalea marina</name>
    <dbReference type="NCBI Taxonomy" id="1673741"/>
    <lineage>
        <taxon>Bacteria</taxon>
        <taxon>Pseudomonadati</taxon>
        <taxon>Pseudomonadota</taxon>
        <taxon>Gammaproteobacteria</taxon>
        <taxon>Alteromonadales</taxon>
        <taxon>Colwelliaceae</taxon>
        <taxon>Thalassotalea</taxon>
    </lineage>
</organism>
<evidence type="ECO:0000256" key="1">
    <source>
        <dbReference type="SAM" id="Phobius"/>
    </source>
</evidence>
<evidence type="ECO:0000313" key="2">
    <source>
        <dbReference type="EMBL" id="GHG02788.1"/>
    </source>
</evidence>
<evidence type="ECO:0000313" key="3">
    <source>
        <dbReference type="Proteomes" id="UP000623842"/>
    </source>
</evidence>
<feature type="transmembrane region" description="Helical" evidence="1">
    <location>
        <begin position="53"/>
        <end position="70"/>
    </location>
</feature>
<accession>A0A919BPM4</accession>
<feature type="transmembrane region" description="Helical" evidence="1">
    <location>
        <begin position="20"/>
        <end position="41"/>
    </location>
</feature>
<sequence>MEIFNQLADLFEMLRTGELHVLYVLIPLQIIIFAFPCLIIARAKGKNLRYARMLGVMPVINIGALLYYLFAPSQKPLLE</sequence>
<dbReference type="AlphaFoldDB" id="A0A919BPM4"/>
<keyword evidence="1" id="KW-1133">Transmembrane helix</keyword>
<keyword evidence="3" id="KW-1185">Reference proteome</keyword>
<dbReference type="EMBL" id="BNCK01000009">
    <property type="protein sequence ID" value="GHG02788.1"/>
    <property type="molecule type" value="Genomic_DNA"/>
</dbReference>
<keyword evidence="1" id="KW-0812">Transmembrane</keyword>
<protein>
    <submittedName>
        <fullName evidence="2">Uncharacterized protein</fullName>
    </submittedName>
</protein>